<feature type="compositionally biased region" description="Basic residues" evidence="24">
    <location>
        <begin position="2270"/>
        <end position="2279"/>
    </location>
</feature>
<evidence type="ECO:0000313" key="27">
    <source>
        <dbReference type="Proteomes" id="UP000736164"/>
    </source>
</evidence>
<evidence type="ECO:0000256" key="15">
    <source>
        <dbReference type="ARBA" id="ARBA00022776"/>
    </source>
</evidence>
<feature type="region of interest" description="Disordered" evidence="24">
    <location>
        <begin position="762"/>
        <end position="819"/>
    </location>
</feature>
<evidence type="ECO:0000256" key="4">
    <source>
        <dbReference type="ARBA" id="ARBA00007494"/>
    </source>
</evidence>
<keyword evidence="18" id="KW-0539">Nucleus</keyword>
<evidence type="ECO:0000256" key="18">
    <source>
        <dbReference type="ARBA" id="ARBA00023242"/>
    </source>
</evidence>
<dbReference type="GO" id="GO:0003723">
    <property type="term" value="F:RNA binding"/>
    <property type="evidence" value="ECO:0007669"/>
    <property type="project" value="UniProtKB-UniRule"/>
</dbReference>
<keyword evidence="12" id="KW-0132">Cell division</keyword>
<dbReference type="GO" id="GO:0042254">
    <property type="term" value="P:ribosome biogenesis"/>
    <property type="evidence" value="ECO:0007669"/>
    <property type="project" value="UniProtKB-KW"/>
</dbReference>
<dbReference type="GO" id="GO:0042393">
    <property type="term" value="F:histone binding"/>
    <property type="evidence" value="ECO:0007669"/>
    <property type="project" value="TreeGrafter"/>
</dbReference>
<feature type="region of interest" description="Disordered" evidence="24">
    <location>
        <begin position="1872"/>
        <end position="1910"/>
    </location>
</feature>
<dbReference type="InterPro" id="IPR026971">
    <property type="entry name" value="CND1/NCAPD3"/>
</dbReference>
<dbReference type="InterPro" id="IPR054728">
    <property type="entry name" value="RsmB-like_ferredoxin"/>
</dbReference>
<dbReference type="SUPFAM" id="SSF53335">
    <property type="entry name" value="S-adenosyl-L-methionine-dependent methyltransferases"/>
    <property type="match status" value="1"/>
</dbReference>
<dbReference type="InterPro" id="IPR024324">
    <property type="entry name" value="Condensin_cplx_su1_N"/>
</dbReference>
<feature type="compositionally biased region" description="Basic and acidic residues" evidence="24">
    <location>
        <begin position="1490"/>
        <end position="1510"/>
    </location>
</feature>
<evidence type="ECO:0000259" key="25">
    <source>
        <dbReference type="PROSITE" id="PS51686"/>
    </source>
</evidence>
<dbReference type="GO" id="GO:0006396">
    <property type="term" value="P:RNA processing"/>
    <property type="evidence" value="ECO:0007669"/>
    <property type="project" value="InterPro"/>
</dbReference>
<evidence type="ECO:0000256" key="16">
    <source>
        <dbReference type="ARBA" id="ARBA00022884"/>
    </source>
</evidence>
<dbReference type="GO" id="GO:0000796">
    <property type="term" value="C:condensin complex"/>
    <property type="evidence" value="ECO:0007669"/>
    <property type="project" value="TreeGrafter"/>
</dbReference>
<feature type="region of interest" description="Disordered" evidence="24">
    <location>
        <begin position="1"/>
        <end position="203"/>
    </location>
</feature>
<dbReference type="Pfam" id="PF01189">
    <property type="entry name" value="Methyltr_RsmB-F"/>
    <property type="match status" value="1"/>
</dbReference>
<feature type="non-terminal residue" evidence="26">
    <location>
        <position position="2509"/>
    </location>
</feature>
<sequence length="2509" mass="278900">MGRKLDPTNKQKRGPGRKARKQKGAETEIPNFLLEGDSASKRLGSRARKRAVKRSVPTSQPKKPEKSEIEPKQTKKGFSDENSEWLKPAKRKRPVAQSDSEGDSEAEEEQVQEGSEGEAREEDVSAGGEEEAETDDDEMVDDYGVAEDSDEGEEEGSDGEELLPIERAAKKQKKMERELEEDSEEEEEEEETGSEGDAPLAAADETEKFQLPTSDERAREGLLPLDLQSIHQRIKDNVDVLGHFSAKREEGRERGEYLALLKQDLAMYYSYNTYLIEQIMDLFPPAELIDFLEANEIQRPVTIRTNTLKTRRRDLAQALINRGVNLDPLGKWSKVGLVIFDSSVPIGATPEYLAGHYILQGASSLLPVMALAPQEGEKVLDMSAAPGGKTTYMAQLMKNTGVIVANDVSAERLKSVVGNLHRLGVSNTVVCNYDGRSFPKVMGGFDRVLLDAPCTGTGVIAKDPSVKTSKDQADVLRHAHLKKELLLSAIDSVDADSESGGYLVYCTCSIMVEENEWVVDYALKKRNVKLVPAGLDFGKEGFSRAPYCPGCGSELGIHLGRIPAGAEQTRMLGALEITTSRAFKERRFHPSLRLTRRFYPHTHNMDGFFVAKFKKFSNSIPTATTEDVGDAQPKENGAETSTGSAKQGSEANGKNVPRKKGEGEKGREKKAGGKAKVGKKPEEKQQVRKSDGEKKGGVKAGSRTWGRKTTRRGRTSLKSLRKRSNQTRLSEKSSTVQRSMYYASHLPLLWDKQGCKHCTETANRQRQTELHSTEKEAKTKMGDRQRRRQKTETEGNKESENSQGGGEQSDEASSEMGVTREKCSARVKPQLFLRNPLGFLMTTQCVDHQDWELSDPCGLSSGLLTLLAFCCSLHPSFTLDPLLHLSRCCAFPLTLCQPSQAAMSQFDFCIPLCLGDLVKTGAVNQYVVQDVLSPKQLAGHVQSFKAALKSQGPLCILEHFDTAYSVLQHFQTADRAVKADTLDILLKVVSGLSASLPALLDSSSLSPADRKLQLNTVKMGVFLLCKLAESLESDSSRQSIITAPSKGAKKSRTVNADAPFQWDIERDRVLQALTQLLQLDIRTLWSLSLVEEEFTSCVTRCCYKLLENPAINQVKYKSTREAIIHLLGLLVKKYNHLLGASVKVIQLLQHFEHLSSVFAQAMSVWGSEYGVKAIVGEVIREIGQKSSEELSREGSGVRSYAAFLSELGTLVPEAMVPNISVLLQHLEGECYSMRLAVCEVLGEILVRVLHGDQLSETSRAARDQFLDTLQEHVHDANAFVRSRVLQVFTRVVQSKALPLVRYREVLTLAVGRLIDKSVNVCKNAIQLLAAFIANNPYSCKLSSVDLKAPLEKELAKLKELKEKEREKAPVIEAWEVWQAMEPELLQTVQAELDRRSQEDETEEQNETEEEIQPGGSPRDTAVRIAQLLQSNKYRQAVGLTLKGLSAFPESDYFSADGPLTADGIMATLGRIFKAFYREKDKLLHTAGRGCSEEDSRRPESVTVVADKREEGSEEEREEASSELKKQEMLVQYLRDTESFSLQIEEAISLITSMLYWKTTSVVQEAIQFCVTVCEFGVSQSLNGVRRMLPLVWSPDTAVREATVEAYKRLYLRPPGDTLRAKAQTLVHNLSVLMVDASLGTIQCLEEIVLEFFQKSELQSTVIQVLWERFTGKTACSGLERRAAVLLLGMAARAEKEVVLSNLDTLVSVALGEKVMEDFLLARDACIAVSKITDKNKTQQKKDSRPFRLPQDHQLFTALTDAITAGVLLSDAYWVSFMEQAVSLIYQLSESPDKTCAHILRSCSKRLLDEITQGGGSKEEEDDTLEHGSQDNSDPCSQSYQVQCGALAQLLSLAGSVAFQQLEHLERSVSGELRRRRMEKEEKQSAPDRMPTHSSNETTVEEEMGLTGASAEDTEAELIRKICETELLHEETVLTPFLPLMVKVCSNPGQYSHPQLSTAACLALAKYMMISSSVCDSNLRLLFTMLEKASLPSVRSNTIIALGDLTIRFPNLIEPWTPHLYARLSDQCPSVRLTALTVLTHLVLKDMVKVKGQVSEMALLLIDPESKISSLALNFFNELAGKDNAIYNLLPDIISRLSDPERGIAEEDFQTIMKQLFSYITKEKQTESLVEKLCQRFRTAKSERQWRDLSHCLSLLSLSERGFKKLQECWECYSDKLSEEGVYQGLFALVGKLRRAAKPEVKAQVEEFEKRLTAVHTRGLENVETEEGDGGSQTTKTPAATRKTDRKPTRGKSRTLTAQNDGEDDFCTPKTKTRRVPRKKPTISFSSDEEEEEVCLIILPLCWHGQRPRSPSAFAICAFVACRVRRRAFGKRGPEGHDPHLALCSPLQNKTLKKGGVGEGRDGSEPVLWHPLRICSMTLVGCWRLARSPLCILAPDRHSRLLQQCPVGDLGYLFSRSERSCVVCVLAAPQRWAGAAGGSKSRWLWQTVTHREKGLAGGEGPGAEMGGFDVYGSRKIDGGEKWGITEREPETEAAGVERARWRWLRVEPRG</sequence>
<dbReference type="GO" id="GO:0051301">
    <property type="term" value="P:cell division"/>
    <property type="evidence" value="ECO:0007669"/>
    <property type="project" value="UniProtKB-KW"/>
</dbReference>
<feature type="compositionally biased region" description="Basic residues" evidence="24">
    <location>
        <begin position="10"/>
        <end position="22"/>
    </location>
</feature>
<dbReference type="InterPro" id="IPR011989">
    <property type="entry name" value="ARM-like"/>
</dbReference>
<evidence type="ECO:0000256" key="19">
    <source>
        <dbReference type="ARBA" id="ARBA00023306"/>
    </source>
</evidence>
<feature type="binding site" evidence="23">
    <location>
        <position position="434"/>
    </location>
    <ligand>
        <name>S-adenosyl-L-methionine</name>
        <dbReference type="ChEBI" id="CHEBI:59789"/>
    </ligand>
</feature>
<dbReference type="InterPro" id="IPR023273">
    <property type="entry name" value="RCMT_NOP2"/>
</dbReference>
<dbReference type="PROSITE" id="PS01153">
    <property type="entry name" value="NOL1_NOP2_SUN"/>
    <property type="match status" value="1"/>
</dbReference>
<evidence type="ECO:0000256" key="6">
    <source>
        <dbReference type="ARBA" id="ARBA00016064"/>
    </source>
</evidence>
<evidence type="ECO:0000256" key="12">
    <source>
        <dbReference type="ARBA" id="ARBA00022618"/>
    </source>
</evidence>
<dbReference type="InterPro" id="IPR023267">
    <property type="entry name" value="RCMT"/>
</dbReference>
<keyword evidence="7" id="KW-0158">Chromosome</keyword>
<keyword evidence="16 23" id="KW-0694">RNA-binding</keyword>
<organism evidence="26 27">
    <name type="scientific">Atractosteus spatula</name>
    <name type="common">Alligator gar</name>
    <name type="synonym">Lepisosteus spatula</name>
    <dbReference type="NCBI Taxonomy" id="7917"/>
    <lineage>
        <taxon>Eukaryota</taxon>
        <taxon>Metazoa</taxon>
        <taxon>Chordata</taxon>
        <taxon>Craniata</taxon>
        <taxon>Vertebrata</taxon>
        <taxon>Euteleostomi</taxon>
        <taxon>Actinopterygii</taxon>
        <taxon>Neopterygii</taxon>
        <taxon>Holostei</taxon>
        <taxon>Semionotiformes</taxon>
        <taxon>Lepisosteidae</taxon>
        <taxon>Atractosteus</taxon>
    </lineage>
</organism>
<evidence type="ECO:0000256" key="2">
    <source>
        <dbReference type="ARBA" id="ARBA00004496"/>
    </source>
</evidence>
<evidence type="ECO:0000256" key="5">
    <source>
        <dbReference type="ARBA" id="ARBA00009606"/>
    </source>
</evidence>
<dbReference type="SUPFAM" id="SSF48371">
    <property type="entry name" value="ARM repeat"/>
    <property type="match status" value="1"/>
</dbReference>
<feature type="compositionally biased region" description="Acidic residues" evidence="24">
    <location>
        <begin position="1399"/>
        <end position="1411"/>
    </location>
</feature>
<keyword evidence="27" id="KW-1185">Reference proteome</keyword>
<comment type="caution">
    <text evidence="26">The sequence shown here is derived from an EMBL/GenBank/DDBJ whole genome shotgun (WGS) entry which is preliminary data.</text>
</comment>
<feature type="region of interest" description="Disordered" evidence="24">
    <location>
        <begin position="623"/>
        <end position="736"/>
    </location>
</feature>
<keyword evidence="10" id="KW-0597">Phosphoprotein</keyword>
<dbReference type="GO" id="GO:0005730">
    <property type="term" value="C:nucleolus"/>
    <property type="evidence" value="ECO:0007669"/>
    <property type="project" value="UniProtKB-SubCell"/>
</dbReference>
<feature type="compositionally biased region" description="Basic and acidic residues" evidence="24">
    <location>
        <begin position="62"/>
        <end position="79"/>
    </location>
</feature>
<dbReference type="InterPro" id="IPR032682">
    <property type="entry name" value="Cnd1_C"/>
</dbReference>
<keyword evidence="9" id="KW-0690">Ribosome biogenesis</keyword>
<dbReference type="PROSITE" id="PS51686">
    <property type="entry name" value="SAM_MT_RSMB_NOP"/>
    <property type="match status" value="1"/>
</dbReference>
<feature type="binding site" evidence="23">
    <location>
        <position position="407"/>
    </location>
    <ligand>
        <name>S-adenosyl-L-methionine</name>
        <dbReference type="ChEBI" id="CHEBI:59789"/>
    </ligand>
</feature>
<evidence type="ECO:0000256" key="22">
    <source>
        <dbReference type="ARBA" id="ARBA00081485"/>
    </source>
</evidence>
<feature type="domain" description="SAM-dependent MTase RsmB/NOP-type" evidence="25">
    <location>
        <begin position="291"/>
        <end position="616"/>
    </location>
</feature>
<dbReference type="PANTHER" id="PTHR14222:SF2">
    <property type="entry name" value="CONDENSIN COMPLEX SUBUNIT 1"/>
    <property type="match status" value="1"/>
</dbReference>
<keyword evidence="11 23" id="KW-0489">Methyltransferase</keyword>
<evidence type="ECO:0000256" key="8">
    <source>
        <dbReference type="ARBA" id="ARBA00022490"/>
    </source>
</evidence>
<feature type="non-terminal residue" evidence="26">
    <location>
        <position position="1"/>
    </location>
</feature>
<proteinExistence type="inferred from homology"/>
<evidence type="ECO:0000256" key="20">
    <source>
        <dbReference type="ARBA" id="ARBA00075131"/>
    </source>
</evidence>
<dbReference type="GO" id="GO:0008757">
    <property type="term" value="F:S-adenosylmethionine-dependent methyltransferase activity"/>
    <property type="evidence" value="ECO:0007669"/>
    <property type="project" value="InterPro"/>
</dbReference>
<dbReference type="GO" id="GO:0001510">
    <property type="term" value="P:RNA methylation"/>
    <property type="evidence" value="ECO:0007669"/>
    <property type="project" value="InterPro"/>
</dbReference>
<keyword evidence="19" id="KW-0131">Cell cycle</keyword>
<keyword evidence="13 23" id="KW-0808">Transferase</keyword>
<evidence type="ECO:0000256" key="1">
    <source>
        <dbReference type="ARBA" id="ARBA00004286"/>
    </source>
</evidence>
<feature type="active site" description="Nucleophile" evidence="23">
    <location>
        <position position="508"/>
    </location>
</feature>
<accession>A0A8J7NZI6</accession>
<evidence type="ECO:0000256" key="7">
    <source>
        <dbReference type="ARBA" id="ARBA00022454"/>
    </source>
</evidence>
<keyword evidence="17" id="KW-0226">DNA condensation</keyword>
<evidence type="ECO:0000256" key="9">
    <source>
        <dbReference type="ARBA" id="ARBA00022517"/>
    </source>
</evidence>
<dbReference type="GO" id="GO:0005737">
    <property type="term" value="C:cytoplasm"/>
    <property type="evidence" value="ECO:0007669"/>
    <property type="project" value="UniProtKB-SubCell"/>
</dbReference>
<feature type="compositionally biased region" description="Acidic residues" evidence="24">
    <location>
        <begin position="128"/>
        <end position="163"/>
    </location>
</feature>
<feature type="compositionally biased region" description="Basic and acidic residues" evidence="24">
    <location>
        <begin position="1872"/>
        <end position="1885"/>
    </location>
</feature>
<dbReference type="InterPro" id="IPR049560">
    <property type="entry name" value="MeTrfase_RsmB-F_NOP2_cat"/>
</dbReference>
<dbReference type="InterPro" id="IPR011023">
    <property type="entry name" value="Nop2p"/>
</dbReference>
<dbReference type="InterPro" id="IPR029063">
    <property type="entry name" value="SAM-dependent_MTases_sf"/>
</dbReference>
<dbReference type="Pfam" id="PF12922">
    <property type="entry name" value="Cnd1_N"/>
    <property type="match status" value="1"/>
</dbReference>
<gene>
    <name evidence="26" type="primary">Ncapd2</name>
    <name evidence="26" type="ORF">GTO95_0012078</name>
</gene>
<feature type="compositionally biased region" description="Basic residues" evidence="24">
    <location>
        <begin position="705"/>
        <end position="725"/>
    </location>
</feature>
<dbReference type="PRINTS" id="PR02012">
    <property type="entry name" value="RCMTNOP2"/>
</dbReference>
<dbReference type="FunFam" id="1.25.10.10:FF:000695">
    <property type="entry name" value="Condensin complex subunit 1"/>
    <property type="match status" value="1"/>
</dbReference>
<dbReference type="Proteomes" id="UP000736164">
    <property type="component" value="Unassembled WGS sequence"/>
</dbReference>
<feature type="compositionally biased region" description="Basic and acidic residues" evidence="24">
    <location>
        <begin position="659"/>
        <end position="671"/>
    </location>
</feature>
<reference evidence="26" key="1">
    <citation type="journal article" date="2021" name="Cell">
        <title>Tracing the genetic footprints of vertebrate landing in non-teleost ray-finned fishes.</title>
        <authorList>
            <person name="Bi X."/>
            <person name="Wang K."/>
            <person name="Yang L."/>
            <person name="Pan H."/>
            <person name="Jiang H."/>
            <person name="Wei Q."/>
            <person name="Fang M."/>
            <person name="Yu H."/>
            <person name="Zhu C."/>
            <person name="Cai Y."/>
            <person name="He Y."/>
            <person name="Gan X."/>
            <person name="Zeng H."/>
            <person name="Yu D."/>
            <person name="Zhu Y."/>
            <person name="Jiang H."/>
            <person name="Qiu Q."/>
            <person name="Yang H."/>
            <person name="Zhang Y.E."/>
            <person name="Wang W."/>
            <person name="Zhu M."/>
            <person name="He S."/>
            <person name="Zhang G."/>
        </authorList>
    </citation>
    <scope>NUCLEOTIDE SEQUENCE</scope>
    <source>
        <strain evidence="26">Allg_001</strain>
    </source>
</reference>
<dbReference type="PRINTS" id="PR02008">
    <property type="entry name" value="RCMTFAMILY"/>
</dbReference>
<evidence type="ECO:0000256" key="3">
    <source>
        <dbReference type="ARBA" id="ARBA00004604"/>
    </source>
</evidence>
<feature type="region of interest" description="Disordered" evidence="24">
    <location>
        <begin position="1392"/>
        <end position="1418"/>
    </location>
</feature>
<feature type="compositionally biased region" description="Basic and acidic residues" evidence="24">
    <location>
        <begin position="766"/>
        <end position="800"/>
    </location>
</feature>
<dbReference type="NCBIfam" id="TIGR00446">
    <property type="entry name" value="nop2p"/>
    <property type="match status" value="1"/>
</dbReference>
<dbReference type="Pfam" id="PF12717">
    <property type="entry name" value="Cnd1"/>
    <property type="match status" value="1"/>
</dbReference>
<evidence type="ECO:0000256" key="11">
    <source>
        <dbReference type="ARBA" id="ARBA00022603"/>
    </source>
</evidence>
<feature type="region of interest" description="Disordered" evidence="24">
    <location>
        <begin position="2215"/>
        <end position="2279"/>
    </location>
</feature>
<comment type="similarity">
    <text evidence="4 23">Belongs to the class I-like SAM-binding methyltransferase superfamily. RsmB/NOP family.</text>
</comment>
<dbReference type="EMBL" id="JAAWVO010054204">
    <property type="protein sequence ID" value="MBN3321220.1"/>
    <property type="molecule type" value="Genomic_DNA"/>
</dbReference>
<dbReference type="GO" id="GO:0010032">
    <property type="term" value="P:meiotic chromosome condensation"/>
    <property type="evidence" value="ECO:0007669"/>
    <property type="project" value="TreeGrafter"/>
</dbReference>
<dbReference type="PANTHER" id="PTHR14222">
    <property type="entry name" value="CONDENSIN"/>
    <property type="match status" value="1"/>
</dbReference>
<evidence type="ECO:0000256" key="21">
    <source>
        <dbReference type="ARBA" id="ARBA00080470"/>
    </source>
</evidence>
<dbReference type="Gene3D" id="3.40.50.150">
    <property type="entry name" value="Vaccinia Virus protein VP39"/>
    <property type="match status" value="1"/>
</dbReference>
<dbReference type="InterPro" id="IPR018314">
    <property type="entry name" value="RsmB/NOL1/NOP2-like_CS"/>
</dbReference>
<dbReference type="Gene3D" id="1.25.10.10">
    <property type="entry name" value="Leucine-rich Repeat Variant"/>
    <property type="match status" value="2"/>
</dbReference>
<feature type="compositionally biased region" description="Acidic residues" evidence="24">
    <location>
        <begin position="100"/>
        <end position="121"/>
    </location>
</feature>
<comment type="subcellular location">
    <subcellularLocation>
        <location evidence="1">Chromosome</location>
    </subcellularLocation>
    <subcellularLocation>
        <location evidence="2">Cytoplasm</location>
    </subcellularLocation>
    <subcellularLocation>
        <location evidence="3">Nucleus</location>
        <location evidence="3">Nucleolus</location>
    </subcellularLocation>
</comment>
<feature type="compositionally biased region" description="Polar residues" evidence="24">
    <location>
        <begin position="638"/>
        <end position="652"/>
    </location>
</feature>
<feature type="compositionally biased region" description="Polar residues" evidence="24">
    <location>
        <begin position="726"/>
        <end position="736"/>
    </location>
</feature>
<feature type="binding site" evidence="23">
    <location>
        <position position="451"/>
    </location>
    <ligand>
        <name>S-adenosyl-L-methionine</name>
        <dbReference type="ChEBI" id="CHEBI:59789"/>
    </ligand>
</feature>
<feature type="compositionally biased region" description="Acidic residues" evidence="24">
    <location>
        <begin position="178"/>
        <end position="194"/>
    </location>
</feature>
<evidence type="ECO:0000256" key="14">
    <source>
        <dbReference type="ARBA" id="ARBA00022691"/>
    </source>
</evidence>
<evidence type="ECO:0000256" key="24">
    <source>
        <dbReference type="SAM" id="MobiDB-lite"/>
    </source>
</evidence>
<dbReference type="GO" id="GO:0008173">
    <property type="term" value="F:RNA methyltransferase activity"/>
    <property type="evidence" value="ECO:0007669"/>
    <property type="project" value="InterPro"/>
</dbReference>
<evidence type="ECO:0000256" key="17">
    <source>
        <dbReference type="ARBA" id="ARBA00023067"/>
    </source>
</evidence>
<dbReference type="GO" id="GO:0000779">
    <property type="term" value="C:condensed chromosome, centromeric region"/>
    <property type="evidence" value="ECO:0007669"/>
    <property type="project" value="TreeGrafter"/>
</dbReference>
<dbReference type="Pfam" id="PF22458">
    <property type="entry name" value="RsmF-B_ferredox"/>
    <property type="match status" value="1"/>
</dbReference>
<dbReference type="FunFam" id="3.30.70.1170:FF:000001">
    <property type="entry name" value="Ribosomal RNA methyltransferase Nop2"/>
    <property type="match status" value="1"/>
</dbReference>
<dbReference type="GO" id="GO:0007076">
    <property type="term" value="P:mitotic chromosome condensation"/>
    <property type="evidence" value="ECO:0007669"/>
    <property type="project" value="InterPro"/>
</dbReference>
<name>A0A8J7NZI6_ATRSP</name>
<feature type="compositionally biased region" description="Basic residues" evidence="24">
    <location>
        <begin position="43"/>
        <end position="53"/>
    </location>
</feature>
<keyword evidence="15" id="KW-0498">Mitosis</keyword>
<dbReference type="InterPro" id="IPR001678">
    <property type="entry name" value="MeTrfase_RsmB-F_NOP2_dom"/>
</dbReference>
<keyword evidence="8" id="KW-0963">Cytoplasm</keyword>
<evidence type="ECO:0000313" key="26">
    <source>
        <dbReference type="EMBL" id="MBN3321220.1"/>
    </source>
</evidence>
<evidence type="ECO:0000256" key="13">
    <source>
        <dbReference type="ARBA" id="ARBA00022679"/>
    </source>
</evidence>
<evidence type="ECO:0000256" key="23">
    <source>
        <dbReference type="PROSITE-ProRule" id="PRU01023"/>
    </source>
</evidence>
<dbReference type="InterPro" id="IPR016024">
    <property type="entry name" value="ARM-type_fold"/>
</dbReference>
<feature type="region of interest" description="Disordered" evidence="24">
    <location>
        <begin position="1811"/>
        <end position="1835"/>
    </location>
</feature>
<keyword evidence="14 23" id="KW-0949">S-adenosyl-L-methionine</keyword>
<dbReference type="Gene3D" id="3.30.70.1170">
    <property type="entry name" value="Sun protein, domain 3"/>
    <property type="match status" value="1"/>
</dbReference>
<protein>
    <recommendedName>
        <fullName evidence="6">Condensin complex subunit 1</fullName>
    </recommendedName>
    <alternativeName>
        <fullName evidence="22">Chromosome condensation-related SMC-associated protein 1</fullName>
    </alternativeName>
    <alternativeName>
        <fullName evidence="21">Chromosome-associated protein D2</fullName>
    </alternativeName>
    <alternativeName>
        <fullName evidence="20">Non-SMC condensin I complex subunit D2</fullName>
    </alternativeName>
</protein>
<comment type="similarity">
    <text evidence="5">Belongs to the CND1 (condensin subunit 1) family.</text>
</comment>
<evidence type="ECO:0000256" key="10">
    <source>
        <dbReference type="ARBA" id="ARBA00022553"/>
    </source>
</evidence>
<feature type="region of interest" description="Disordered" evidence="24">
    <location>
        <begin position="1488"/>
        <end position="1522"/>
    </location>
</feature>
<feature type="compositionally biased region" description="Basic and acidic residues" evidence="24">
    <location>
        <begin position="679"/>
        <end position="696"/>
    </location>
</feature>
<dbReference type="FunFam" id="1.25.10.10:FF:001828">
    <property type="entry name" value="Condensin complex subunit 1"/>
    <property type="match status" value="1"/>
</dbReference>
<feature type="binding site" evidence="23">
    <location>
        <begin position="383"/>
        <end position="389"/>
    </location>
    <ligand>
        <name>S-adenosyl-L-methionine</name>
        <dbReference type="ChEBI" id="CHEBI:59789"/>
    </ligand>
</feature>